<evidence type="ECO:0008006" key="3">
    <source>
        <dbReference type="Google" id="ProtNLM"/>
    </source>
</evidence>
<dbReference type="STRING" id="62062.ENSHHUP00000074107"/>
<organism evidence="1 2">
    <name type="scientific">Hucho hucho</name>
    <name type="common">huchen</name>
    <dbReference type="NCBI Taxonomy" id="62062"/>
    <lineage>
        <taxon>Eukaryota</taxon>
        <taxon>Metazoa</taxon>
        <taxon>Chordata</taxon>
        <taxon>Craniata</taxon>
        <taxon>Vertebrata</taxon>
        <taxon>Euteleostomi</taxon>
        <taxon>Actinopterygii</taxon>
        <taxon>Neopterygii</taxon>
        <taxon>Teleostei</taxon>
        <taxon>Protacanthopterygii</taxon>
        <taxon>Salmoniformes</taxon>
        <taxon>Salmonidae</taxon>
        <taxon>Salmoninae</taxon>
        <taxon>Hucho</taxon>
    </lineage>
</organism>
<dbReference type="AlphaFoldDB" id="A0A4W5QDG0"/>
<proteinExistence type="predicted"/>
<protein>
    <recommendedName>
        <fullName evidence="3">DDE Tnp4 domain-containing protein</fullName>
    </recommendedName>
</protein>
<reference evidence="1" key="2">
    <citation type="submission" date="2025-08" db="UniProtKB">
        <authorList>
            <consortium name="Ensembl"/>
        </authorList>
    </citation>
    <scope>IDENTIFICATION</scope>
</reference>
<dbReference type="GeneTree" id="ENSGT00940000164115"/>
<dbReference type="Proteomes" id="UP000314982">
    <property type="component" value="Unassembled WGS sequence"/>
</dbReference>
<evidence type="ECO:0000313" key="2">
    <source>
        <dbReference type="Proteomes" id="UP000314982"/>
    </source>
</evidence>
<reference evidence="1" key="3">
    <citation type="submission" date="2025-09" db="UniProtKB">
        <authorList>
            <consortium name="Ensembl"/>
        </authorList>
    </citation>
    <scope>IDENTIFICATION</scope>
</reference>
<sequence length="157" mass="17387">MVEVPKACRGVPRSHSKASTILRGIKNLISSGRKRVPSLAPDSWRQDRPDIPTTGSPLAQLNAWRFVSVRLLATEDSYRTIGFSFGVGLSTVAGIVPSVAQAIWDCLVGEYMPVPKEEDWRAIAAEFLERWNFPNCLGYIDGKHVVIQAPPCFSRSF</sequence>
<evidence type="ECO:0000313" key="1">
    <source>
        <dbReference type="Ensembl" id="ENSHHUP00000074107.1"/>
    </source>
</evidence>
<reference evidence="2" key="1">
    <citation type="submission" date="2018-06" db="EMBL/GenBank/DDBJ databases">
        <title>Genome assembly of Danube salmon.</title>
        <authorList>
            <person name="Macqueen D.J."/>
            <person name="Gundappa M.K."/>
        </authorList>
    </citation>
    <scope>NUCLEOTIDE SEQUENCE [LARGE SCALE GENOMIC DNA]</scope>
</reference>
<dbReference type="Ensembl" id="ENSHHUT00000076543.1">
    <property type="protein sequence ID" value="ENSHHUP00000074107.1"/>
    <property type="gene ID" value="ENSHHUG00000043478.1"/>
</dbReference>
<name>A0A4W5QDG0_9TELE</name>
<accession>A0A4W5QDG0</accession>
<keyword evidence="2" id="KW-1185">Reference proteome</keyword>